<name>A0A328WP81_9FLAO</name>
<dbReference type="EMBL" id="QLSV01000013">
    <property type="protein sequence ID" value="RAR46966.1"/>
    <property type="molecule type" value="Genomic_DNA"/>
</dbReference>
<dbReference type="InterPro" id="IPR012910">
    <property type="entry name" value="Plug_dom"/>
</dbReference>
<reference evidence="14 15" key="1">
    <citation type="submission" date="2018-06" db="EMBL/GenBank/DDBJ databases">
        <title>Genomic Encyclopedia of Type Strains, Phase III (KMG-III): the genomes of soil and plant-associated and newly described type strains.</title>
        <authorList>
            <person name="Whitman W."/>
        </authorList>
    </citation>
    <scope>NUCLEOTIDE SEQUENCE [LARGE SCALE GENOMIC DNA]</scope>
    <source>
        <strain evidence="14 15">CGMCC 1.12504</strain>
    </source>
</reference>
<evidence type="ECO:0000256" key="1">
    <source>
        <dbReference type="ARBA" id="ARBA00004571"/>
    </source>
</evidence>
<comment type="similarity">
    <text evidence="10 11">Belongs to the TonB-dependent receptor family.</text>
</comment>
<evidence type="ECO:0000256" key="6">
    <source>
        <dbReference type="ARBA" id="ARBA00023077"/>
    </source>
</evidence>
<evidence type="ECO:0000259" key="12">
    <source>
        <dbReference type="Pfam" id="PF00593"/>
    </source>
</evidence>
<dbReference type="Gene3D" id="2.170.130.10">
    <property type="entry name" value="TonB-dependent receptor, plug domain"/>
    <property type="match status" value="1"/>
</dbReference>
<feature type="domain" description="TonB-dependent receptor plug" evidence="13">
    <location>
        <begin position="114"/>
        <end position="221"/>
    </location>
</feature>
<evidence type="ECO:0000256" key="11">
    <source>
        <dbReference type="RuleBase" id="RU003357"/>
    </source>
</evidence>
<keyword evidence="9 10" id="KW-0998">Cell outer membrane</keyword>
<dbReference type="GO" id="GO:0044718">
    <property type="term" value="P:siderophore transmembrane transport"/>
    <property type="evidence" value="ECO:0007669"/>
    <property type="project" value="TreeGrafter"/>
</dbReference>
<dbReference type="InterPro" id="IPR039426">
    <property type="entry name" value="TonB-dep_rcpt-like"/>
</dbReference>
<evidence type="ECO:0000313" key="14">
    <source>
        <dbReference type="EMBL" id="RAR46966.1"/>
    </source>
</evidence>
<feature type="domain" description="TonB-dependent receptor-like beta-barrel" evidence="12">
    <location>
        <begin position="343"/>
        <end position="776"/>
    </location>
</feature>
<proteinExistence type="inferred from homology"/>
<sequence length="803" mass="90988">MYKNLLGFILIQLFSFGLFAQEVIVKDAVSGEKLEAVTFNSNQPKISAVTNKMGVANLTDFKEVKQIHIRMLGYETLTMSYNQLERAGFKVFLTPENTSLNEVILSASKWEETKKSIPNSIVTFKPKDIILANPQTTADLLTNTGKVFVQKSQLGGGSPMIRGFATNRVLINVDGIRMNNAIFRSGNVQNIISIDANSIQNTEVILGPGTVIYGSDAIGGVMNFYTLEPEFTPNKNQYYFGNVMSRWSSANNEKTLHFDLNVSSKKWAFVTSASFSDFEDLRMGNHGSDAYTRPDYVQTVDGIDEIIVNSNPQKQVASGYNQINFIQKVAYQPNEFWKFTYAYHYSSTSDFNRYDQLLRRRDGNLRFAEWYYGPQDWSMHHLKINYTKGNKWFDKAQFNAGFQQFEESRHNRNFNGLTRISNVENVDAYSANIDFIKKFGSKNRISYGLEYILNNVNSIGFQQNIQTREQVNAPSRYPDGSKWQSLAAYLQYENKLNDKFTFQSGIRFNQIWLDATFDKTFVDYPFDETNINTSAFTGSLGFTYLATKITALFFNAGTAFRSPNVDDVGKIYESTPGNLVVPNPNLEYEYAYNAEIGIQQKVGKSISFDVTGFYTHVIDALVRRNFTLNGESTIEFQGEVSNIQAIQNAAKANVYGIQAGLNVEILPQLHWKTNANWTKGEEELDNGDTAPLRHAAPFFGDSRLIFKTNKWTTDLFLVYNSTIKAEDLAPSEVEKEYLYAADANGNPYVPSWYTLNLKSVYKLNETWSFSGGIENITDQRYRPYSSGITAAGRNFILAVRTAF</sequence>
<comment type="subcellular location">
    <subcellularLocation>
        <location evidence="1 10">Cell outer membrane</location>
        <topology evidence="1 10">Multi-pass membrane protein</topology>
    </subcellularLocation>
</comment>
<evidence type="ECO:0000256" key="3">
    <source>
        <dbReference type="ARBA" id="ARBA00022452"/>
    </source>
</evidence>
<evidence type="ECO:0000256" key="9">
    <source>
        <dbReference type="ARBA" id="ARBA00023237"/>
    </source>
</evidence>
<dbReference type="Proteomes" id="UP000249518">
    <property type="component" value="Unassembled WGS sequence"/>
</dbReference>
<keyword evidence="7 10" id="KW-0472">Membrane</keyword>
<dbReference type="PROSITE" id="PS01156">
    <property type="entry name" value="TONB_DEPENDENT_REC_2"/>
    <property type="match status" value="1"/>
</dbReference>
<keyword evidence="2 10" id="KW-0813">Transport</keyword>
<dbReference type="Pfam" id="PF00593">
    <property type="entry name" value="TonB_dep_Rec_b-barrel"/>
    <property type="match status" value="1"/>
</dbReference>
<evidence type="ECO:0000256" key="7">
    <source>
        <dbReference type="ARBA" id="ARBA00023136"/>
    </source>
</evidence>
<accession>A0A328WP81</accession>
<dbReference type="SUPFAM" id="SSF56935">
    <property type="entry name" value="Porins"/>
    <property type="match status" value="1"/>
</dbReference>
<keyword evidence="15" id="KW-1185">Reference proteome</keyword>
<dbReference type="PROSITE" id="PS52016">
    <property type="entry name" value="TONB_DEPENDENT_REC_3"/>
    <property type="match status" value="1"/>
</dbReference>
<keyword evidence="3 10" id="KW-1134">Transmembrane beta strand</keyword>
<keyword evidence="6 11" id="KW-0798">TonB box</keyword>
<dbReference type="PANTHER" id="PTHR30069:SF29">
    <property type="entry name" value="HEMOGLOBIN AND HEMOGLOBIN-HAPTOGLOBIN-BINDING PROTEIN 1-RELATED"/>
    <property type="match status" value="1"/>
</dbReference>
<dbReference type="InterPro" id="IPR010917">
    <property type="entry name" value="TonB_rcpt_CS"/>
</dbReference>
<evidence type="ECO:0000313" key="15">
    <source>
        <dbReference type="Proteomes" id="UP000249518"/>
    </source>
</evidence>
<comment type="caution">
    <text evidence="14">The sequence shown here is derived from an EMBL/GenBank/DDBJ whole genome shotgun (WGS) entry which is preliminary data.</text>
</comment>
<organism evidence="14 15">
    <name type="scientific">Flavobacterium lacus</name>
    <dbReference type="NCBI Taxonomy" id="1353778"/>
    <lineage>
        <taxon>Bacteria</taxon>
        <taxon>Pseudomonadati</taxon>
        <taxon>Bacteroidota</taxon>
        <taxon>Flavobacteriia</taxon>
        <taxon>Flavobacteriales</taxon>
        <taxon>Flavobacteriaceae</taxon>
        <taxon>Flavobacterium</taxon>
    </lineage>
</organism>
<dbReference type="PANTHER" id="PTHR30069">
    <property type="entry name" value="TONB-DEPENDENT OUTER MEMBRANE RECEPTOR"/>
    <property type="match status" value="1"/>
</dbReference>
<dbReference type="AlphaFoldDB" id="A0A328WP81"/>
<evidence type="ECO:0000256" key="2">
    <source>
        <dbReference type="ARBA" id="ARBA00022448"/>
    </source>
</evidence>
<dbReference type="InterPro" id="IPR036942">
    <property type="entry name" value="Beta-barrel_TonB_sf"/>
</dbReference>
<dbReference type="InterPro" id="IPR000531">
    <property type="entry name" value="Beta-barrel_TonB"/>
</dbReference>
<gene>
    <name evidence="14" type="ORF">B0I10_11382</name>
</gene>
<dbReference type="Gene3D" id="2.40.170.20">
    <property type="entry name" value="TonB-dependent receptor, beta-barrel domain"/>
    <property type="match status" value="1"/>
</dbReference>
<keyword evidence="4 10" id="KW-0812">Transmembrane</keyword>
<evidence type="ECO:0000259" key="13">
    <source>
        <dbReference type="Pfam" id="PF07715"/>
    </source>
</evidence>
<evidence type="ECO:0000256" key="8">
    <source>
        <dbReference type="ARBA" id="ARBA00023170"/>
    </source>
</evidence>
<dbReference type="GO" id="GO:0009279">
    <property type="term" value="C:cell outer membrane"/>
    <property type="evidence" value="ECO:0007669"/>
    <property type="project" value="UniProtKB-SubCell"/>
</dbReference>
<dbReference type="Pfam" id="PF07715">
    <property type="entry name" value="Plug"/>
    <property type="match status" value="1"/>
</dbReference>
<evidence type="ECO:0000256" key="5">
    <source>
        <dbReference type="ARBA" id="ARBA00022729"/>
    </source>
</evidence>
<evidence type="ECO:0000256" key="4">
    <source>
        <dbReference type="ARBA" id="ARBA00022692"/>
    </source>
</evidence>
<dbReference type="RefSeq" id="WP_112086877.1">
    <property type="nucleotide sequence ID" value="NZ_QLSV01000013.1"/>
</dbReference>
<dbReference type="OrthoDB" id="9764669at2"/>
<dbReference type="InterPro" id="IPR037066">
    <property type="entry name" value="Plug_dom_sf"/>
</dbReference>
<protein>
    <submittedName>
        <fullName evidence="14">Hemoglobin/transferrin/lactoferrin receptor protein</fullName>
    </submittedName>
</protein>
<evidence type="ECO:0000256" key="10">
    <source>
        <dbReference type="PROSITE-ProRule" id="PRU01360"/>
    </source>
</evidence>
<keyword evidence="8 14" id="KW-0675">Receptor</keyword>
<dbReference type="GO" id="GO:0015344">
    <property type="term" value="F:siderophore uptake transmembrane transporter activity"/>
    <property type="evidence" value="ECO:0007669"/>
    <property type="project" value="TreeGrafter"/>
</dbReference>
<keyword evidence="5" id="KW-0732">Signal</keyword>